<dbReference type="Proteomes" id="UP000553059">
    <property type="component" value="Unassembled WGS sequence"/>
</dbReference>
<proteinExistence type="predicted"/>
<organism evidence="1 2">
    <name type="scientific">Desulfitobacterium dehalogenans</name>
    <dbReference type="NCBI Taxonomy" id="36854"/>
    <lineage>
        <taxon>Bacteria</taxon>
        <taxon>Bacillati</taxon>
        <taxon>Bacillota</taxon>
        <taxon>Clostridia</taxon>
        <taxon>Eubacteriales</taxon>
        <taxon>Desulfitobacteriaceae</taxon>
        <taxon>Desulfitobacterium</taxon>
    </lineage>
</organism>
<comment type="caution">
    <text evidence="1">The sequence shown here is derived from an EMBL/GenBank/DDBJ whole genome shotgun (WGS) entry which is preliminary data.</text>
</comment>
<evidence type="ECO:0000313" key="1">
    <source>
        <dbReference type="EMBL" id="HHY28144.1"/>
    </source>
</evidence>
<protein>
    <recommendedName>
        <fullName evidence="3">DUF3828 domain-containing protein</fullName>
    </recommendedName>
</protein>
<evidence type="ECO:0000313" key="2">
    <source>
        <dbReference type="Proteomes" id="UP000553059"/>
    </source>
</evidence>
<accession>A0A7C6Z6A5</accession>
<sequence length="183" mass="20434">MKRSVWVFSVLLATLFLLGHWIPGFSAHSTFNTPNQPAPASPFIDPLTPAERKEMETLALDFTKSYYTYSLDNYLEEGLKLLPLLTQDYREAYSSSLEKSFIAAKAVNADSSVESALVLALEKTAPDTSLIKMQFKAKVLTHDVATLNRYSAVLELKKENGVWLIDGITEEEPVAFSNLKDLL</sequence>
<dbReference type="AlphaFoldDB" id="A0A7C6Z6A5"/>
<reference evidence="1 2" key="1">
    <citation type="journal article" date="2020" name="Biotechnol. Biofuels">
        <title>New insights from the biogas microbiome by comprehensive genome-resolved metagenomics of nearly 1600 species originating from multiple anaerobic digesters.</title>
        <authorList>
            <person name="Campanaro S."/>
            <person name="Treu L."/>
            <person name="Rodriguez-R L.M."/>
            <person name="Kovalovszki A."/>
            <person name="Ziels R.M."/>
            <person name="Maus I."/>
            <person name="Zhu X."/>
            <person name="Kougias P.G."/>
            <person name="Basile A."/>
            <person name="Luo G."/>
            <person name="Schluter A."/>
            <person name="Konstantinidis K.T."/>
            <person name="Angelidaki I."/>
        </authorList>
    </citation>
    <scope>NUCLEOTIDE SEQUENCE [LARGE SCALE GENOMIC DNA]</scope>
    <source>
        <strain evidence="1">AS05jafATM_4</strain>
    </source>
</reference>
<evidence type="ECO:0008006" key="3">
    <source>
        <dbReference type="Google" id="ProtNLM"/>
    </source>
</evidence>
<name>A0A7C6Z6A5_9FIRM</name>
<dbReference type="EMBL" id="DUTF01000337">
    <property type="protein sequence ID" value="HHY28144.1"/>
    <property type="molecule type" value="Genomic_DNA"/>
</dbReference>
<gene>
    <name evidence="1" type="ORF">GX523_15620</name>
</gene>